<dbReference type="InterPro" id="IPR016187">
    <property type="entry name" value="CTDL_fold"/>
</dbReference>
<dbReference type="InterPro" id="IPR018378">
    <property type="entry name" value="C-type_lectin_CS"/>
</dbReference>
<dbReference type="PANTHER" id="PTHR45784">
    <property type="entry name" value="C-TYPE LECTIN DOMAIN FAMILY 20 MEMBER A-RELATED"/>
    <property type="match status" value="1"/>
</dbReference>
<feature type="domain" description="C-type lectin" evidence="3">
    <location>
        <begin position="440"/>
        <end position="547"/>
    </location>
</feature>
<sequence length="1470" mass="171406">MERILLGLLCLSGWHFTSCLPHLYHYESEEKTWTEAQTFCRETYTDLVTVKSAEEVKQVLDTAVAHGNHYVYWIGVYTKIEWKWSDGYTASGADYRNWENIKDNEPDFYAGNQFCVDMEHDGKWWDMDCLDELSFICYRGTLQNPEFIFVHERMNWFDAQRFCRENYKDLATVRNSTENQRLHNTRPNSDWAWIGWRFTSCLAHQYYYVSEAKTWTEAQTFCREKYTDLATVKNAEEVKQLTDTVKAHSYKSLVWIGVYTKIEWKWSDGYTASGVEYMNWENVEDNEPDFYSGGQFCVVVTDDGRWWDYDCRNKLPSICGRGTPQGPEFVYIEDSMSWSDAQRFCRENYIDLATVRNSTENQKLQSLIPDEYYPWIGLYRDPDIHWSDGSGSKLSFWDSGDNPLGNRSVVCGAAAVQNSGKWKLLPCEEKHPFVCYIPEFAFVQESMNWTDAQRFCRENYIDLATVRNSTENQRLHNTRPNSDWAWIGLYRDPNIHWSDGSDSMRQFWTDYSNPLGNRRVMCGAGVVVNSGTWSALPCEDKHPFVCYSSGWDVGSSIADQYYYVSEPKNWTEAQTFCRDRYVDLATVKNAEEVKQLTARVSSHGYNSLVWIGLYSKIEWKWSDGYKASGAEYMNWANIEDNEPDFAGGGQYCVVVTDDGKWWDYTCRYELSFFCYRGWHVGSSLADQYYYVSEPKNWTEAQTFCRETYTDLVTVKSAEEVKQLTARVSSHGYNSLVWIGLYIKIEWKWSDGYTASGAEYMNWENIKDNEPDFSSGDQFCVDVTDDGRWWDDNCYGQYPFICYRGTPHDPEFVYIEESMNWFDAQRFCRENYKDLATVRNSTENQKLQSLIPDEYYPWIGLYRNPNIHWSDGSNSSFQFWASGSHSMGSSSVMCGAAAVQDSGAWWALPCEKNHPFMCYSSGWKLSPCLARQYHYVADPMNWTEAQTFCRETYTDLATIESPEELKQVNNTVLSSGLNSEVWIGLYSQNWRWSDSYTGSAAEYRKWAPKQPDNVKQNEYCVSFDLYGWHDALCSYNSSFFCYQGKNHSRRTQEDPRFILVSEGRNWSNAQRFCRENFIDLATVRNLAEHQKILSLMSAESHVWIGLYRDPYIHWSDGSSCSFRYWDMVSNPLGSRSAMCGVADVQRLGKLRFLRCGRRFPFVCYSSSVKRRVIKLKMSPGDPSVDLNNPAVKADILKKLQNRLKDEGLIGVTLKWREQPDEKAFHKEGISWKLSPCLARQYHYVADPMNWTEAQTFCRETYIDLATIESPEEIKQVNNTVLSSGLNSEVWIGLYSQNWRWSDNYTGRATEYRKWAPKQPDNEKQNEYCVSFDLYGWHDALCSYNSSFFCYQGTPQEPEFVYVHEMMIWSDAQRHCRENYIDMATLKSDDEFQKIQSEVPPKMWPWIGLYKDPYVSWSDGSSSTFRYLDGENSLASKETVCGVADVQKSGKWRFLPCESRFPFVCYSVPLCG</sequence>
<dbReference type="InterPro" id="IPR001304">
    <property type="entry name" value="C-type_lectin-like"/>
</dbReference>
<protein>
    <submittedName>
        <fullName evidence="4">Macrophage mannose receptor 1</fullName>
    </submittedName>
</protein>
<dbReference type="InterPro" id="IPR016186">
    <property type="entry name" value="C-type_lectin-like/link_sf"/>
</dbReference>
<feature type="domain" description="C-type lectin" evidence="3">
    <location>
        <begin position="24"/>
        <end position="138"/>
    </location>
</feature>
<dbReference type="PANTHER" id="PTHR45784:SF3">
    <property type="entry name" value="C-TYPE LECTIN DOMAIN FAMILY 4 MEMBER K-LIKE-RELATED"/>
    <property type="match status" value="1"/>
</dbReference>
<proteinExistence type="predicted"/>
<feature type="domain" description="C-type lectin" evidence="3">
    <location>
        <begin position="932"/>
        <end position="1041"/>
    </location>
</feature>
<keyword evidence="4" id="KW-0675">Receptor</keyword>
<keyword evidence="5" id="KW-1185">Reference proteome</keyword>
<feature type="domain" description="C-type lectin" evidence="3">
    <location>
        <begin position="324"/>
        <end position="436"/>
    </location>
</feature>
<dbReference type="EMBL" id="OY660886">
    <property type="protein sequence ID" value="CAJ1086589.1"/>
    <property type="molecule type" value="Genomic_DNA"/>
</dbReference>
<feature type="domain" description="C-type lectin" evidence="3">
    <location>
        <begin position="561"/>
        <end position="675"/>
    </location>
</feature>
<dbReference type="Gene3D" id="3.10.100.10">
    <property type="entry name" value="Mannose-Binding Protein A, subunit A"/>
    <property type="match status" value="12"/>
</dbReference>
<dbReference type="SMART" id="SM00034">
    <property type="entry name" value="CLECT"/>
    <property type="match status" value="11"/>
</dbReference>
<name>A0AAV1HP72_XYRNO</name>
<feature type="domain" description="C-type lectin" evidence="3">
    <location>
        <begin position="797"/>
        <end position="918"/>
    </location>
</feature>
<evidence type="ECO:0000259" key="3">
    <source>
        <dbReference type="PROSITE" id="PS50041"/>
    </source>
</evidence>
<feature type="domain" description="C-type lectin" evidence="3">
    <location>
        <begin position="206"/>
        <end position="320"/>
    </location>
</feature>
<dbReference type="PROSITE" id="PS50041">
    <property type="entry name" value="C_TYPE_LECTIN_2"/>
    <property type="match status" value="11"/>
</dbReference>
<evidence type="ECO:0000256" key="1">
    <source>
        <dbReference type="ARBA" id="ARBA00023157"/>
    </source>
</evidence>
<evidence type="ECO:0000256" key="2">
    <source>
        <dbReference type="SAM" id="SignalP"/>
    </source>
</evidence>
<feature type="domain" description="C-type lectin" evidence="3">
    <location>
        <begin position="1240"/>
        <end position="1349"/>
    </location>
</feature>
<feature type="domain" description="C-type lectin" evidence="3">
    <location>
        <begin position="1358"/>
        <end position="1464"/>
    </location>
</feature>
<keyword evidence="2" id="KW-0732">Signal</keyword>
<feature type="chain" id="PRO_5043438188" evidence="2">
    <location>
        <begin position="20"/>
        <end position="1470"/>
    </location>
</feature>
<dbReference type="PROSITE" id="PS00615">
    <property type="entry name" value="C_TYPE_LECTIN_1"/>
    <property type="match status" value="3"/>
</dbReference>
<dbReference type="Pfam" id="PF00059">
    <property type="entry name" value="Lectin_C"/>
    <property type="match status" value="11"/>
</dbReference>
<gene>
    <name evidence="4" type="ORF">XNOV1_A038335</name>
</gene>
<feature type="domain" description="C-type lectin" evidence="3">
    <location>
        <begin position="688"/>
        <end position="802"/>
    </location>
</feature>
<feature type="signal peptide" evidence="2">
    <location>
        <begin position="1"/>
        <end position="19"/>
    </location>
</feature>
<feature type="domain" description="C-type lectin" evidence="3">
    <location>
        <begin position="1056"/>
        <end position="1163"/>
    </location>
</feature>
<keyword evidence="1" id="KW-1015">Disulfide bond</keyword>
<organism evidence="4 5">
    <name type="scientific">Xyrichtys novacula</name>
    <name type="common">Pearly razorfish</name>
    <name type="synonym">Hemipteronotus novacula</name>
    <dbReference type="NCBI Taxonomy" id="13765"/>
    <lineage>
        <taxon>Eukaryota</taxon>
        <taxon>Metazoa</taxon>
        <taxon>Chordata</taxon>
        <taxon>Craniata</taxon>
        <taxon>Vertebrata</taxon>
        <taxon>Euteleostomi</taxon>
        <taxon>Actinopterygii</taxon>
        <taxon>Neopterygii</taxon>
        <taxon>Teleostei</taxon>
        <taxon>Neoteleostei</taxon>
        <taxon>Acanthomorphata</taxon>
        <taxon>Eupercaria</taxon>
        <taxon>Labriformes</taxon>
        <taxon>Labridae</taxon>
        <taxon>Xyrichtys</taxon>
    </lineage>
</organism>
<evidence type="ECO:0000313" key="4">
    <source>
        <dbReference type="EMBL" id="CAJ1086589.1"/>
    </source>
</evidence>
<reference evidence="4" key="1">
    <citation type="submission" date="2023-08" db="EMBL/GenBank/DDBJ databases">
        <authorList>
            <person name="Alioto T."/>
            <person name="Alioto T."/>
            <person name="Gomez Garrido J."/>
        </authorList>
    </citation>
    <scope>NUCLEOTIDE SEQUENCE</scope>
</reference>
<accession>A0AAV1HP72</accession>
<dbReference type="Proteomes" id="UP001178508">
    <property type="component" value="Chromosome 23"/>
</dbReference>
<evidence type="ECO:0000313" key="5">
    <source>
        <dbReference type="Proteomes" id="UP001178508"/>
    </source>
</evidence>
<dbReference type="SUPFAM" id="SSF56436">
    <property type="entry name" value="C-type lectin-like"/>
    <property type="match status" value="12"/>
</dbReference>